<dbReference type="InterPro" id="IPR036928">
    <property type="entry name" value="AS_sf"/>
</dbReference>
<dbReference type="SUPFAM" id="SSF75304">
    <property type="entry name" value="Amidase signature (AS) enzymes"/>
    <property type="match status" value="1"/>
</dbReference>
<dbReference type="RefSeq" id="WP_204868227.1">
    <property type="nucleotide sequence ID" value="NZ_JAFBBK010000001.1"/>
</dbReference>
<feature type="domain" description="Amidase" evidence="4">
    <location>
        <begin position="60"/>
        <end position="442"/>
    </location>
</feature>
<dbReference type="GO" id="GO:0004040">
    <property type="term" value="F:amidase activity"/>
    <property type="evidence" value="ECO:0007669"/>
    <property type="project" value="UniProtKB-EC"/>
</dbReference>
<evidence type="ECO:0000313" key="6">
    <source>
        <dbReference type="Proteomes" id="UP000703038"/>
    </source>
</evidence>
<sequence>MTHAFTDDALGRDDAVGLALRVRRRDVSAGELASAALSRIEKMAELDALVGPPLATPVVGDQAGPFAGVPTVIKDNSDVRGLPTGQGSEIIRARPADRHGPVAREMLSMGFGVVAKTTLPEFGLSASTEFPTRPPTRNPWNTEYSTGASSGGSAALVAAGAVPLAHGNDGGGSIRIPAACTGLVGLKPSRGRFVLPALEKLLPVAIVSEGVLTRSVRDTAAFWAAADHASARRLRPIGTVTGPSARRLRVGVIRQSPAGGPTDVETLAALDDTAALLARLGHTVDEMTTVPIDQRFPEDFVEYWSFLAYVLQKTTPRLEGRTERDFDTLTVGLADRFRRTRYRLPSVVRRLRRASADYASMFASVDLVLSPVLGHTTPRLGHLSPHVPFDEYLERLTSYAAFTPLHNVAGAPAMSLPLGRSSAGLPVGVMFSGVQGDERTLLEVAFEVEDAAPWRSLAD</sequence>
<proteinExistence type="inferred from homology"/>
<dbReference type="InterPro" id="IPR020556">
    <property type="entry name" value="Amidase_CS"/>
</dbReference>
<dbReference type="PROSITE" id="PS00571">
    <property type="entry name" value="AMIDASES"/>
    <property type="match status" value="1"/>
</dbReference>
<comment type="similarity">
    <text evidence="2">Belongs to the amidase family.</text>
</comment>
<dbReference type="InterPro" id="IPR000120">
    <property type="entry name" value="Amidase"/>
</dbReference>
<dbReference type="PANTHER" id="PTHR11895">
    <property type="entry name" value="TRANSAMIDASE"/>
    <property type="match status" value="1"/>
</dbReference>
<dbReference type="NCBIfam" id="NF005899">
    <property type="entry name" value="PRK07869.1"/>
    <property type="match status" value="1"/>
</dbReference>
<evidence type="ECO:0000256" key="3">
    <source>
        <dbReference type="ARBA" id="ARBA00012922"/>
    </source>
</evidence>
<dbReference type="InterPro" id="IPR023631">
    <property type="entry name" value="Amidase_dom"/>
</dbReference>
<accession>A0ABS2KUD6</accession>
<protein>
    <recommendedName>
        <fullName evidence="3">amidase</fullName>
        <ecNumber evidence="3">3.5.1.4</ecNumber>
    </recommendedName>
</protein>
<dbReference type="EMBL" id="JAFBBK010000001">
    <property type="protein sequence ID" value="MBM7415220.1"/>
    <property type="molecule type" value="Genomic_DNA"/>
</dbReference>
<comment type="caution">
    <text evidence="5">The sequence shown here is derived from an EMBL/GenBank/DDBJ whole genome shotgun (WGS) entry which is preliminary data.</text>
</comment>
<comment type="catalytic activity">
    <reaction evidence="1">
        <text>a monocarboxylic acid amide + H2O = a monocarboxylate + NH4(+)</text>
        <dbReference type="Rhea" id="RHEA:12020"/>
        <dbReference type="ChEBI" id="CHEBI:15377"/>
        <dbReference type="ChEBI" id="CHEBI:28938"/>
        <dbReference type="ChEBI" id="CHEBI:35757"/>
        <dbReference type="ChEBI" id="CHEBI:83628"/>
        <dbReference type="EC" id="3.5.1.4"/>
    </reaction>
</comment>
<name>A0ABS2KUD6_9NOCA</name>
<keyword evidence="6" id="KW-1185">Reference proteome</keyword>
<evidence type="ECO:0000256" key="1">
    <source>
        <dbReference type="ARBA" id="ARBA00001311"/>
    </source>
</evidence>
<reference evidence="5 6" key="1">
    <citation type="submission" date="2021-01" db="EMBL/GenBank/DDBJ databases">
        <title>Genomics of switchgrass bacterial isolates.</title>
        <authorList>
            <person name="Shade A."/>
        </authorList>
    </citation>
    <scope>NUCLEOTIDE SEQUENCE [LARGE SCALE GENOMIC DNA]</scope>
    <source>
        <strain evidence="5 6">PvP111</strain>
    </source>
</reference>
<keyword evidence="5" id="KW-0378">Hydrolase</keyword>
<evidence type="ECO:0000256" key="2">
    <source>
        <dbReference type="ARBA" id="ARBA00009199"/>
    </source>
</evidence>
<dbReference type="Proteomes" id="UP000703038">
    <property type="component" value="Unassembled WGS sequence"/>
</dbReference>
<dbReference type="PANTHER" id="PTHR11895:SF7">
    <property type="entry name" value="GLUTAMYL-TRNA(GLN) AMIDOTRANSFERASE SUBUNIT A, MITOCHONDRIAL"/>
    <property type="match status" value="1"/>
</dbReference>
<dbReference type="Gene3D" id="3.90.1300.10">
    <property type="entry name" value="Amidase signature (AS) domain"/>
    <property type="match status" value="1"/>
</dbReference>
<evidence type="ECO:0000259" key="4">
    <source>
        <dbReference type="Pfam" id="PF01425"/>
    </source>
</evidence>
<dbReference type="EC" id="3.5.1.4" evidence="3"/>
<evidence type="ECO:0000313" key="5">
    <source>
        <dbReference type="EMBL" id="MBM7415220.1"/>
    </source>
</evidence>
<dbReference type="Pfam" id="PF01425">
    <property type="entry name" value="Amidase"/>
    <property type="match status" value="1"/>
</dbReference>
<gene>
    <name evidence="5" type="ORF">JOE42_001953</name>
</gene>
<organism evidence="5 6">
    <name type="scientific">Rhodococcoides corynebacterioides</name>
    <dbReference type="NCBI Taxonomy" id="53972"/>
    <lineage>
        <taxon>Bacteria</taxon>
        <taxon>Bacillati</taxon>
        <taxon>Actinomycetota</taxon>
        <taxon>Actinomycetes</taxon>
        <taxon>Mycobacteriales</taxon>
        <taxon>Nocardiaceae</taxon>
        <taxon>Rhodococcoides</taxon>
    </lineage>
</organism>